<evidence type="ECO:0000313" key="13">
    <source>
        <dbReference type="EMBL" id="MCG5030910.1"/>
    </source>
</evidence>
<evidence type="ECO:0000256" key="7">
    <source>
        <dbReference type="ARBA" id="ARBA00022833"/>
    </source>
</evidence>
<dbReference type="Pfam" id="PF02163">
    <property type="entry name" value="Peptidase_M50"/>
    <property type="match status" value="1"/>
</dbReference>
<gene>
    <name evidence="13" type="primary">rseP</name>
    <name evidence="13" type="ORF">MAF45_05555</name>
</gene>
<keyword evidence="5 11" id="KW-0812">Transmembrane</keyword>
<keyword evidence="11" id="KW-0479">Metal-binding</keyword>
<feature type="transmembrane region" description="Helical" evidence="11">
    <location>
        <begin position="101"/>
        <end position="122"/>
    </location>
</feature>
<dbReference type="PANTHER" id="PTHR42837:SF2">
    <property type="entry name" value="MEMBRANE METALLOPROTEASE ARASP2, CHLOROPLASTIC-RELATED"/>
    <property type="match status" value="1"/>
</dbReference>
<protein>
    <recommendedName>
        <fullName evidence="11">Zinc metalloprotease</fullName>
        <ecNumber evidence="11">3.4.24.-</ecNumber>
    </recommendedName>
</protein>
<dbReference type="SUPFAM" id="SSF50156">
    <property type="entry name" value="PDZ domain-like"/>
    <property type="match status" value="2"/>
</dbReference>
<evidence type="ECO:0000256" key="1">
    <source>
        <dbReference type="ARBA" id="ARBA00001947"/>
    </source>
</evidence>
<dbReference type="InterPro" id="IPR008915">
    <property type="entry name" value="Peptidase_M50"/>
</dbReference>
<dbReference type="InterPro" id="IPR036034">
    <property type="entry name" value="PDZ_sf"/>
</dbReference>
<feature type="domain" description="PDZ" evidence="12">
    <location>
        <begin position="181"/>
        <end position="296"/>
    </location>
</feature>
<evidence type="ECO:0000256" key="9">
    <source>
        <dbReference type="ARBA" id="ARBA00023049"/>
    </source>
</evidence>
<evidence type="ECO:0000256" key="4">
    <source>
        <dbReference type="ARBA" id="ARBA00022670"/>
    </source>
</evidence>
<dbReference type="CDD" id="cd06163">
    <property type="entry name" value="S2P-M50_PDZ_RseP-like"/>
    <property type="match status" value="1"/>
</dbReference>
<dbReference type="EMBL" id="JAKNCT010000006">
    <property type="protein sequence ID" value="MCG5030910.1"/>
    <property type="molecule type" value="Genomic_DNA"/>
</dbReference>
<evidence type="ECO:0000256" key="5">
    <source>
        <dbReference type="ARBA" id="ARBA00022692"/>
    </source>
</evidence>
<evidence type="ECO:0000256" key="2">
    <source>
        <dbReference type="ARBA" id="ARBA00004141"/>
    </source>
</evidence>
<dbReference type="Pfam" id="PF17820">
    <property type="entry name" value="PDZ_6"/>
    <property type="match status" value="2"/>
</dbReference>
<keyword evidence="7 11" id="KW-0862">Zinc</keyword>
<dbReference type="Proteomes" id="UP001297600">
    <property type="component" value="Unassembled WGS sequence"/>
</dbReference>
<keyword evidence="6 11" id="KW-0378">Hydrolase</keyword>
<dbReference type="NCBIfam" id="TIGR00054">
    <property type="entry name" value="RIP metalloprotease RseP"/>
    <property type="match status" value="1"/>
</dbReference>
<reference evidence="13 14" key="1">
    <citation type="submission" date="2022-02" db="EMBL/GenBank/DDBJ databases">
        <title>Mesosutterella porci, a novel member of the family Sutterellaceae from pig feces.</title>
        <authorList>
            <person name="Wylensek D."/>
            <person name="Clavel T."/>
        </authorList>
    </citation>
    <scope>NUCLEOTIDE SEQUENCE [LARGE SCALE GENOMIC DNA]</scope>
    <source>
        <strain evidence="14">oilRF-744-wt-GAM-9</strain>
    </source>
</reference>
<keyword evidence="10 11" id="KW-0472">Membrane</keyword>
<keyword evidence="14" id="KW-1185">Reference proteome</keyword>
<dbReference type="InterPro" id="IPR001478">
    <property type="entry name" value="PDZ"/>
</dbReference>
<comment type="subcellular location">
    <subcellularLocation>
        <location evidence="2">Membrane</location>
        <topology evidence="2">Multi-pass membrane protein</topology>
    </subcellularLocation>
</comment>
<dbReference type="EC" id="3.4.24.-" evidence="11"/>
<comment type="similarity">
    <text evidence="3 11">Belongs to the peptidase M50B family.</text>
</comment>
<keyword evidence="8 11" id="KW-1133">Transmembrane helix</keyword>
<comment type="caution">
    <text evidence="13">The sequence shown here is derived from an EMBL/GenBank/DDBJ whole genome shotgun (WGS) entry which is preliminary data.</text>
</comment>
<dbReference type="InterPro" id="IPR004387">
    <property type="entry name" value="Pept_M50_Zn"/>
</dbReference>
<proteinExistence type="inferred from homology"/>
<dbReference type="Gene3D" id="2.30.42.10">
    <property type="match status" value="2"/>
</dbReference>
<evidence type="ECO:0000256" key="8">
    <source>
        <dbReference type="ARBA" id="ARBA00022989"/>
    </source>
</evidence>
<evidence type="ECO:0000256" key="3">
    <source>
        <dbReference type="ARBA" id="ARBA00007931"/>
    </source>
</evidence>
<accession>A0ABS9MQK6</accession>
<comment type="cofactor">
    <cofactor evidence="1 11">
        <name>Zn(2+)</name>
        <dbReference type="ChEBI" id="CHEBI:29105"/>
    </cofactor>
</comment>
<keyword evidence="4" id="KW-0645">Protease</keyword>
<name>A0ABS9MQK6_9BURK</name>
<evidence type="ECO:0000256" key="10">
    <source>
        <dbReference type="ARBA" id="ARBA00023136"/>
    </source>
</evidence>
<organism evidence="13 14">
    <name type="scientific">Mesosutterella porci</name>
    <dbReference type="NCBI Taxonomy" id="2915351"/>
    <lineage>
        <taxon>Bacteria</taxon>
        <taxon>Pseudomonadati</taxon>
        <taxon>Pseudomonadota</taxon>
        <taxon>Betaproteobacteria</taxon>
        <taxon>Burkholderiales</taxon>
        <taxon>Sutterellaceae</taxon>
        <taxon>Mesosutterella</taxon>
    </lineage>
</organism>
<dbReference type="InterPro" id="IPR041489">
    <property type="entry name" value="PDZ_6"/>
</dbReference>
<evidence type="ECO:0000259" key="12">
    <source>
        <dbReference type="PROSITE" id="PS50106"/>
    </source>
</evidence>
<evidence type="ECO:0000313" key="14">
    <source>
        <dbReference type="Proteomes" id="UP001297600"/>
    </source>
</evidence>
<evidence type="ECO:0000256" key="6">
    <source>
        <dbReference type="ARBA" id="ARBA00022801"/>
    </source>
</evidence>
<sequence length="456" mass="48699">MSLLITLVAFSVALELLVVVHEGGHFAAARLCGVRVLRFSVGFGPVLFKLTGRRSGTEYALSLLPLGGYVKMLDSRDPSMREQSEQHPQEDFNRKRLWQRALIVFAGPFMNLVLAVLIFWGIGMAGTYELSSRIAQPAEGTPAAAAGLRGGQYVTEVGGLEVHSFEDLQMKVLRASGGPSTITVRDSGDEKGENATRYPIDLSSIGFEQDPAKSRPMEKVGLLPWQGPLTVVEVLPGSAAQSAGFAAKDRILAVNGEPMGGALDFMKAVSALGGRQADIRIERAGAEQTIRLEVPEATDSKTGQKVGRIGVRISGLPDVVRVQLGPLEAFTTGVSKLWDTTVLSMQVMGRMLIGQASVKNLSGPVAIADYAGQAMQVGLLPYLTFLAVMSVSLGILNLLPVPVLDGGYLAIYAVELVIRRRPSERVIGAAQRIGLVLILLLTLIALTNDLTRLMGG</sequence>
<feature type="transmembrane region" description="Helical" evidence="11">
    <location>
        <begin position="426"/>
        <end position="446"/>
    </location>
</feature>
<keyword evidence="9 11" id="KW-0482">Metalloprotease</keyword>
<dbReference type="CDD" id="cd23081">
    <property type="entry name" value="cpPDZ_EcRseP-like"/>
    <property type="match status" value="1"/>
</dbReference>
<dbReference type="RefSeq" id="WP_237978566.1">
    <property type="nucleotide sequence ID" value="NZ_JAKNCT010000006.1"/>
</dbReference>
<dbReference type="SMART" id="SM00228">
    <property type="entry name" value="PDZ"/>
    <property type="match status" value="2"/>
</dbReference>
<feature type="transmembrane region" description="Helical" evidence="11">
    <location>
        <begin position="382"/>
        <end position="414"/>
    </location>
</feature>
<evidence type="ECO:0000256" key="11">
    <source>
        <dbReference type="RuleBase" id="RU362031"/>
    </source>
</evidence>
<dbReference type="PANTHER" id="PTHR42837">
    <property type="entry name" value="REGULATOR OF SIGMA-E PROTEASE RSEP"/>
    <property type="match status" value="1"/>
</dbReference>
<dbReference type="PROSITE" id="PS50106">
    <property type="entry name" value="PDZ"/>
    <property type="match status" value="1"/>
</dbReference>
<dbReference type="GO" id="GO:0008237">
    <property type="term" value="F:metallopeptidase activity"/>
    <property type="evidence" value="ECO:0007669"/>
    <property type="project" value="UniProtKB-KW"/>
</dbReference>